<dbReference type="SUPFAM" id="SSF51621">
    <property type="entry name" value="Phosphoenolpyruvate/pyruvate domain"/>
    <property type="match status" value="1"/>
</dbReference>
<reference evidence="1 2" key="1">
    <citation type="submission" date="2019-12" db="EMBL/GenBank/DDBJ databases">
        <title>Complete Genome Sequence of a Quorum-Sensing Bacterium,Rhodobacteraceae bacterium C31, Isolated from a marine microalgae symbiotic bacteria.</title>
        <authorList>
            <person name="Zhang Y."/>
        </authorList>
    </citation>
    <scope>NUCLEOTIDE SEQUENCE [LARGE SCALE GENOMIC DNA]</scope>
    <source>
        <strain evidence="1 2">C31</strain>
        <plasmid evidence="1 2">p-SCP4</plasmid>
    </source>
</reference>
<dbReference type="CDD" id="cd00377">
    <property type="entry name" value="ICL_PEPM"/>
    <property type="match status" value="1"/>
</dbReference>
<evidence type="ECO:0000313" key="2">
    <source>
        <dbReference type="Proteomes" id="UP000596387"/>
    </source>
</evidence>
<keyword evidence="1" id="KW-0614">Plasmid</keyword>
<dbReference type="GO" id="GO:0016829">
    <property type="term" value="F:lyase activity"/>
    <property type="evidence" value="ECO:0007669"/>
    <property type="project" value="UniProtKB-KW"/>
</dbReference>
<dbReference type="Proteomes" id="UP000596387">
    <property type="component" value="Plasmid p-SCP4"/>
</dbReference>
<evidence type="ECO:0000313" key="1">
    <source>
        <dbReference type="EMBL" id="QRF69178.1"/>
    </source>
</evidence>
<dbReference type="InterPro" id="IPR040442">
    <property type="entry name" value="Pyrv_kinase-like_dom_sf"/>
</dbReference>
<dbReference type="EMBL" id="CP047170">
    <property type="protein sequence ID" value="QRF69178.1"/>
    <property type="molecule type" value="Genomic_DNA"/>
</dbReference>
<accession>A0ABX7FFR0</accession>
<dbReference type="PANTHER" id="PTHR42905">
    <property type="entry name" value="PHOSPHOENOLPYRUVATE CARBOXYLASE"/>
    <property type="match status" value="1"/>
</dbReference>
<keyword evidence="1" id="KW-0456">Lyase</keyword>
<gene>
    <name evidence="1" type="ORF">GQA70_22830</name>
</gene>
<dbReference type="Pfam" id="PF13714">
    <property type="entry name" value="PEP_mutase"/>
    <property type="match status" value="1"/>
</dbReference>
<keyword evidence="2" id="KW-1185">Reference proteome</keyword>
<sequence length="286" mass="30063">MGRAATLRNLIAGPEIVSAPGAYDTLSARLVERAGFPAIYMTGFGATVARLGLPDLGFMTQTEMTAHARDMVRGTSVPVIADADTGYGGVNNLHRTIEEYVQAGVAAVHLEDQMLPKRCGQLGGITLESPEANVRRLKAAIAARGNSDMMIIARTDALGVDGLEAALDRAKAYADTGVDMVFVDGVKTIVQAETIGRTLDFPRVLSIVDGNETANLTTQDAQDMGFSVVFHALSTLLSASRAVAGTLAGLKATGTTSGLAAQMDDYATLSDAVDLHRWEEIDATYG</sequence>
<dbReference type="RefSeq" id="WP_023849299.1">
    <property type="nucleotide sequence ID" value="NZ_CP047170.1"/>
</dbReference>
<geneLocation type="plasmid" evidence="1 2">
    <name>p-SCP4</name>
</geneLocation>
<name>A0ABX7FFR0_9RHOB</name>
<dbReference type="PANTHER" id="PTHR42905:SF2">
    <property type="entry name" value="PHOSPHOENOLPYRUVATE CARBOXYLASE FAMILY PROTEIN"/>
    <property type="match status" value="1"/>
</dbReference>
<dbReference type="Gene3D" id="3.20.20.60">
    <property type="entry name" value="Phosphoenolpyruvate-binding domains"/>
    <property type="match status" value="1"/>
</dbReference>
<dbReference type="InterPro" id="IPR039556">
    <property type="entry name" value="ICL/PEPM"/>
</dbReference>
<dbReference type="InterPro" id="IPR015813">
    <property type="entry name" value="Pyrv/PenolPyrv_kinase-like_dom"/>
</dbReference>
<protein>
    <submittedName>
        <fullName evidence="1">2,3-dimethylmalate lyase</fullName>
    </submittedName>
</protein>
<proteinExistence type="predicted"/>
<organism evidence="1 2">
    <name type="scientific">Ponticoccus alexandrii</name>
    <dbReference type="NCBI Taxonomy" id="1943633"/>
    <lineage>
        <taxon>Bacteria</taxon>
        <taxon>Pseudomonadati</taxon>
        <taxon>Pseudomonadota</taxon>
        <taxon>Alphaproteobacteria</taxon>
        <taxon>Rhodobacterales</taxon>
        <taxon>Roseobacteraceae</taxon>
        <taxon>Ponticoccus</taxon>
    </lineage>
</organism>